<feature type="signal peptide" evidence="1">
    <location>
        <begin position="1"/>
        <end position="29"/>
    </location>
</feature>
<reference evidence="2" key="1">
    <citation type="submission" date="2023-01" db="EMBL/GenBank/DDBJ databases">
        <title>Comparative Genomic Analysis of the Clinically-Derived Winkia Strain NY0527 Provides Evidence into the Taxonomic Reassignment of Winkia neuii and Characterizes Their Virulence Traits.</title>
        <authorList>
            <person name="Cai X."/>
            <person name="Peng Y."/>
            <person name="Li M."/>
            <person name="Qiu Y."/>
            <person name="Wang Y."/>
            <person name="Xu L."/>
            <person name="Hou Q."/>
        </authorList>
    </citation>
    <scope>NUCLEOTIDE SEQUENCE</scope>
    <source>
        <strain evidence="2">NY0527</strain>
    </source>
</reference>
<proteinExistence type="predicted"/>
<gene>
    <name evidence="2" type="ORF">PIG85_09155</name>
</gene>
<feature type="chain" id="PRO_5044345030" description="Alpha/beta hydrolase" evidence="1">
    <location>
        <begin position="30"/>
        <end position="421"/>
    </location>
</feature>
<dbReference type="AlphaFoldDB" id="A0AB38XNG8"/>
<protein>
    <recommendedName>
        <fullName evidence="4">Alpha/beta hydrolase</fullName>
    </recommendedName>
</protein>
<dbReference type="InterPro" id="IPR029058">
    <property type="entry name" value="AB_hydrolase_fold"/>
</dbReference>
<evidence type="ECO:0000313" key="3">
    <source>
        <dbReference type="Proteomes" id="UP001211044"/>
    </source>
</evidence>
<evidence type="ECO:0000313" key="2">
    <source>
        <dbReference type="EMBL" id="WCE45800.1"/>
    </source>
</evidence>
<sequence length="421" mass="44371">MVFKHFRKVSAVAAVSALAAAGMAGTALATPQTQEEPDVNACSAFLDHPPILDSDHTDSDQPIVRDGVGKIPVVLVHGWTARGHHADEGGSQFSLKIDREANGIGGELLAKSEIKSSFIGKLQQDPNVEVFMFNYEPVSTHWVTDPQIGDRLAKGLECVTDTFGKKAVVVGHSMGGLALREAMAKVDQDGKPISARVGQAITFGTPNTGVPLASVAFDAVDGAMLVPGLNIPVGLTKLLLKQCSAMADKTGQFCFGIGGPPDAAYSQGALAMRDDSVEIKNLPAWPEGVPYTAYAGDVQVGGFTLFGKTSKRLIEMGDYAVPVASATDNADEVATSKCEYGIVSKASVKEAGLRLRSVFTGDSERRPTGMILPYVQGHEFASPCYHNNLMAEVGLTNKALAKIDQAATQLAAETSQPAQEE</sequence>
<dbReference type="RefSeq" id="WP_040315508.1">
    <property type="nucleotide sequence ID" value="NZ_CP116394.1"/>
</dbReference>
<dbReference type="Gene3D" id="3.40.50.1820">
    <property type="entry name" value="alpha/beta hydrolase"/>
    <property type="match status" value="1"/>
</dbReference>
<organism evidence="2 3">
    <name type="scientific">Winkia neuii subsp. anitrata</name>
    <dbReference type="NCBI Taxonomy" id="29318"/>
    <lineage>
        <taxon>Bacteria</taxon>
        <taxon>Bacillati</taxon>
        <taxon>Actinomycetota</taxon>
        <taxon>Actinomycetes</taxon>
        <taxon>Actinomycetales</taxon>
        <taxon>Actinomycetaceae</taxon>
        <taxon>Winkia</taxon>
    </lineage>
</organism>
<keyword evidence="1" id="KW-0732">Signal</keyword>
<name>A0AB38XNG8_9ACTO</name>
<dbReference type="Proteomes" id="UP001211044">
    <property type="component" value="Chromosome"/>
</dbReference>
<evidence type="ECO:0008006" key="4">
    <source>
        <dbReference type="Google" id="ProtNLM"/>
    </source>
</evidence>
<evidence type="ECO:0000256" key="1">
    <source>
        <dbReference type="SAM" id="SignalP"/>
    </source>
</evidence>
<accession>A0AB38XNG8</accession>
<dbReference type="KEGG" id="wne:PIG85_09155"/>
<dbReference type="EMBL" id="CP116394">
    <property type="protein sequence ID" value="WCE45800.1"/>
    <property type="molecule type" value="Genomic_DNA"/>
</dbReference>
<dbReference type="SUPFAM" id="SSF53474">
    <property type="entry name" value="alpha/beta-Hydrolases"/>
    <property type="match status" value="1"/>
</dbReference>